<dbReference type="InterPro" id="IPR002013">
    <property type="entry name" value="SAC_dom"/>
</dbReference>
<reference evidence="8" key="1">
    <citation type="submission" date="2024-02" db="UniProtKB">
        <authorList>
            <consortium name="WormBaseParasite"/>
        </authorList>
    </citation>
    <scope>IDENTIFICATION</scope>
</reference>
<dbReference type="EC" id="3.1.3.36" evidence="4"/>
<evidence type="ECO:0000256" key="4">
    <source>
        <dbReference type="ARBA" id="ARBA00013044"/>
    </source>
</evidence>
<name>A0AAF5DLG3_STRER</name>
<dbReference type="InterPro" id="IPR046985">
    <property type="entry name" value="IP5"/>
</dbReference>
<dbReference type="PROSITE" id="PS50275">
    <property type="entry name" value="SAC"/>
    <property type="match status" value="1"/>
</dbReference>
<dbReference type="GO" id="GO:0046856">
    <property type="term" value="P:phosphatidylinositol dephosphorylation"/>
    <property type="evidence" value="ECO:0007669"/>
    <property type="project" value="InterPro"/>
</dbReference>
<dbReference type="SUPFAM" id="SSF56219">
    <property type="entry name" value="DNase I-like"/>
    <property type="match status" value="1"/>
</dbReference>
<dbReference type="Gene3D" id="3.60.10.10">
    <property type="entry name" value="Endonuclease/exonuclease/phosphatase"/>
    <property type="match status" value="1"/>
</dbReference>
<comment type="similarity">
    <text evidence="3">In the central section; belongs to the inositol 1,4,5-trisphosphate 5-phosphatase family.</text>
</comment>
<protein>
    <recommendedName>
        <fullName evidence="4">phosphoinositide 5-phosphatase</fullName>
        <ecNumber evidence="4">3.1.3.36</ecNumber>
    </recommendedName>
</protein>
<evidence type="ECO:0000256" key="3">
    <source>
        <dbReference type="ARBA" id="ARBA00009678"/>
    </source>
</evidence>
<dbReference type="InterPro" id="IPR000300">
    <property type="entry name" value="IPPc"/>
</dbReference>
<dbReference type="Proteomes" id="UP000035681">
    <property type="component" value="Unplaced"/>
</dbReference>
<keyword evidence="5" id="KW-0378">Hydrolase</keyword>
<proteinExistence type="inferred from homology"/>
<evidence type="ECO:0000256" key="2">
    <source>
        <dbReference type="ARBA" id="ARBA00008943"/>
    </source>
</evidence>
<comment type="similarity">
    <text evidence="2">Belongs to the synaptojanin family.</text>
</comment>
<dbReference type="Pfam" id="PF08952">
    <property type="entry name" value="DUF1866"/>
    <property type="match status" value="1"/>
</dbReference>
<evidence type="ECO:0000256" key="1">
    <source>
        <dbReference type="ARBA" id="ARBA00001786"/>
    </source>
</evidence>
<dbReference type="SMART" id="SM01165">
    <property type="entry name" value="DUF1866"/>
    <property type="match status" value="1"/>
</dbReference>
<organism evidence="7 8">
    <name type="scientific">Strongyloides stercoralis</name>
    <name type="common">Threadworm</name>
    <dbReference type="NCBI Taxonomy" id="6248"/>
    <lineage>
        <taxon>Eukaryota</taxon>
        <taxon>Metazoa</taxon>
        <taxon>Ecdysozoa</taxon>
        <taxon>Nematoda</taxon>
        <taxon>Chromadorea</taxon>
        <taxon>Rhabditida</taxon>
        <taxon>Tylenchina</taxon>
        <taxon>Panagrolaimomorpha</taxon>
        <taxon>Strongyloidoidea</taxon>
        <taxon>Strongyloididae</taxon>
        <taxon>Strongyloides</taxon>
    </lineage>
</organism>
<sequence>MSLRRYSIYGSNPGIFPYSILVECTLIDELLYLTPNGVLTITHEEGIKRKKFYTKIDDAYAILGVLRLSNNEPFLIYVANIFSIGQLQSSDIYKITNTKLLSLVGPENNDLTYDSRLIEVQRLLSSGIFYFSITPDKNAKPWDITKACQNEDDTNFCDNRFFWNKLLFYPLERYGIDTNKWLTKCTAGSAVIRTIYIAHETAKLAIISRLSCERVGTRFNVRGADHEGHAANFVETEQIIIYDKFVTSFTQIRGSVPLIWEQPGINVGSHKIQMQQLPVSLTIFEKHFDTLIDIYKNIVIVNLLASKDSKDGEGALCNGYKKCLDNSKHKGMPYYHFDYHERIRINKETAHRDFLYHMKNYLSIDNIFIKEDNNVIRRQNIVIRTNCLDCLDRTNRIQTAIGLSMIENQVNSLPIVEEKKSSTIQRILEVGRDLWQRNGDQCSFIYAGTGALEGKSKIKDATRSVARTIQNNILDSSKQDAFDIFLYGSKFGDHTFDKALNLLPSDLLRECPNAVESLLDHKNSLVVEQNVSIFVGTWNVNGGKNMNNIAFKHENSLESWIFPDQDKDYDIVAVGFEEIVDLNASNMVKTKSDNKQKWSDGIYKCLESESNTKYSLIGSKQLVGVCLMVFIKTSKLHRVKDISIDTTKTGMGGTTGNKGSVSIRFTFYTSSFCFICSHFAAGQSQIKERNDDFLTAYRSLKFSQGRTIENHDFIFWLGDFNYRINLSGDEVKNYIRYGNLGELRNNDQLLQQKEQGRIFFNFQEGELNFLPTYKYDTFSDDYDTSEKARSPAWTDRILMKNNSGRLGNILYYGRAELKTSDHRPVMGKFVVDAAKRSLEKCESILHDVIIGNGPPDGIVLISVQGYPNFPEDQIPHIKKLLDTLNLHVILHKIESQFLWLILDNGVMALAALSMNNVTLPSGLIINVQLRNNNWDNETYQKVLKILKNTAWGESKVDLNDKESLINFNVDSDEEEICSLFKTNLATPIRQAPPPPLPNRPQIGSVPQVLPKVPPRPCIKPHTNNGLILSKKNLEDNFISDPNELNCNLETRCAWFNVKSDNILDTSDFYAFTKTSSKTFPYQVTPGPRNPPIGKKFFFAGNLTVPGESAIISSGLIGCQKGRGTLKFTYWLYNEAKIEVLLIKPFRNHQRVQLLETPYLGCNNDDSTNGICTFTVREINEPFKLGIRAFNLKDPGIGSFVLITDITYSGDEICHTNPLKNIFGEDILKVKEFNNKYKEIKTSTDLNANGLFNKSEWWNKFDSSTNWMIGKNTKLWKDFMMSDDKPRGTFLYQYIDEYSKKPYGILESTAISCTKSVSSLTFSLWMTPGTQISVCSVNIDNVPLSCVDINDDDIQHPMIIDIDPSQNEIFKFTFEIINYDKSKPSLIVIDNLLYDGRLCHEQDMDINEQFEVEVLDEMFQPYNTFERIKDERKIDCNYETSNCFEWKDRENFFKRSIITNKEPFLIPSSIEGKGNVGVFLTASKPKILRSPEIPCVNDGKITIHYYISKFASAKICVVDECLDLNHNEYKIIFKISSKRPFSIGIVTESSGPSFVIIKSITTEGDFCKLPTLNEIACNKIQCLFRNDTCSYTNKVIDGYSREWSLFNHHGIISILDENYQASILNSPKFQLSSPIDIHITVIQSTFGSRLLMCEDDNVKDLDVCEQLMGPKIDKQTKEILQVRLDEDVKRFTIISNHDKYLQFGKAIFVIDSIRVTNVNGSPLC</sequence>
<dbReference type="GO" id="GO:0048488">
    <property type="term" value="P:synaptic vesicle endocytosis"/>
    <property type="evidence" value="ECO:0007669"/>
    <property type="project" value="TreeGrafter"/>
</dbReference>
<keyword evidence="7" id="KW-1185">Reference proteome</keyword>
<dbReference type="Gene3D" id="3.30.70.330">
    <property type="match status" value="1"/>
</dbReference>
<dbReference type="SUPFAM" id="SSF49899">
    <property type="entry name" value="Concanavalin A-like lectins/glucanases"/>
    <property type="match status" value="2"/>
</dbReference>
<evidence type="ECO:0000256" key="5">
    <source>
        <dbReference type="ARBA" id="ARBA00022801"/>
    </source>
</evidence>
<evidence type="ECO:0000313" key="8">
    <source>
        <dbReference type="WBParaSite" id="TCONS_00014326.p1"/>
    </source>
</evidence>
<dbReference type="InterPro" id="IPR013320">
    <property type="entry name" value="ConA-like_dom_sf"/>
</dbReference>
<evidence type="ECO:0000313" key="7">
    <source>
        <dbReference type="Proteomes" id="UP000035681"/>
    </source>
</evidence>
<dbReference type="AlphaFoldDB" id="A0AAF5DLG3"/>
<dbReference type="SMART" id="SM00128">
    <property type="entry name" value="IPPc"/>
    <property type="match status" value="1"/>
</dbReference>
<dbReference type="InterPro" id="IPR036691">
    <property type="entry name" value="Endo/exonu/phosph_ase_sf"/>
</dbReference>
<dbReference type="PANTHER" id="PTHR11200">
    <property type="entry name" value="INOSITOL 5-PHOSPHATASE"/>
    <property type="match status" value="1"/>
</dbReference>
<dbReference type="GO" id="GO:0004439">
    <property type="term" value="F:phosphatidylinositol-4,5-bisphosphate 5-phosphatase activity"/>
    <property type="evidence" value="ECO:0007669"/>
    <property type="project" value="UniProtKB-EC"/>
</dbReference>
<dbReference type="Pfam" id="PF02383">
    <property type="entry name" value="Syja_N"/>
    <property type="match status" value="1"/>
</dbReference>
<dbReference type="InterPro" id="IPR015047">
    <property type="entry name" value="SYNJ1/2_RRM"/>
</dbReference>
<evidence type="ECO:0000259" key="6">
    <source>
        <dbReference type="PROSITE" id="PS50275"/>
    </source>
</evidence>
<dbReference type="InterPro" id="IPR012677">
    <property type="entry name" value="Nucleotide-bd_a/b_plait_sf"/>
</dbReference>
<comment type="catalytic activity">
    <reaction evidence="1">
        <text>a 1,2-diacyl-sn-glycero-3-phospho-(1D-myo-inositol-4,5-bisphosphate) + H2O = a 1,2-diacyl-sn-glycero-3-phospho-(1D-myo-inositol 4-phosphate) + phosphate</text>
        <dbReference type="Rhea" id="RHEA:22764"/>
        <dbReference type="ChEBI" id="CHEBI:15377"/>
        <dbReference type="ChEBI" id="CHEBI:43474"/>
        <dbReference type="ChEBI" id="CHEBI:58178"/>
        <dbReference type="ChEBI" id="CHEBI:58456"/>
        <dbReference type="EC" id="3.1.3.36"/>
    </reaction>
</comment>
<dbReference type="Pfam" id="PF22669">
    <property type="entry name" value="Exo_endo_phos2"/>
    <property type="match status" value="1"/>
</dbReference>
<dbReference type="WBParaSite" id="TCONS_00014326.p1">
    <property type="protein sequence ID" value="TCONS_00014326.p1"/>
    <property type="gene ID" value="XLOC_009541"/>
</dbReference>
<dbReference type="GO" id="GO:0098793">
    <property type="term" value="C:presynapse"/>
    <property type="evidence" value="ECO:0007669"/>
    <property type="project" value="GOC"/>
</dbReference>
<feature type="domain" description="SAC" evidence="6">
    <location>
        <begin position="120"/>
        <end position="448"/>
    </location>
</feature>
<dbReference type="PANTHER" id="PTHR11200:SF257">
    <property type="entry name" value="PHOSPHOINOSITIDE 5-PHOSPHATASE"/>
    <property type="match status" value="1"/>
</dbReference>
<accession>A0AAF5DLG3</accession>